<protein>
    <submittedName>
        <fullName evidence="3">Uncharacterized protein LOC111099998 isoform X1</fullName>
    </submittedName>
</protein>
<organism evidence="2 3">
    <name type="scientific">Crassostrea virginica</name>
    <name type="common">Eastern oyster</name>
    <dbReference type="NCBI Taxonomy" id="6565"/>
    <lineage>
        <taxon>Eukaryota</taxon>
        <taxon>Metazoa</taxon>
        <taxon>Spiralia</taxon>
        <taxon>Lophotrochozoa</taxon>
        <taxon>Mollusca</taxon>
        <taxon>Bivalvia</taxon>
        <taxon>Autobranchia</taxon>
        <taxon>Pteriomorphia</taxon>
        <taxon>Ostreida</taxon>
        <taxon>Ostreoidea</taxon>
        <taxon>Ostreidae</taxon>
        <taxon>Crassostrea</taxon>
    </lineage>
</organism>
<name>A0A8B8A728_CRAVI</name>
<sequence>MNGCGRYFFFLFGMKQLIDGDPVSFSCPVSRDTVQPVHNCPENEEDWREAAERKNCSQHANQCDDPDRLVYHCVINPFVNETLEVCAYPQNIVFGICAEYNRQWNVIQGNYQTNCTRFWTKPCPVVYRSNSSFKYPGCYELVKKRRPKPDSTTITLNTQKYMSITEHQKTRTTNRLFLSRYCPCDISGM</sequence>
<proteinExistence type="predicted"/>
<dbReference type="GeneID" id="111099998"/>
<dbReference type="PROSITE" id="PS50940">
    <property type="entry name" value="CHIT_BIND_II"/>
    <property type="match status" value="1"/>
</dbReference>
<accession>A0A8B8A728</accession>
<dbReference type="GO" id="GO:0008061">
    <property type="term" value="F:chitin binding"/>
    <property type="evidence" value="ECO:0007669"/>
    <property type="project" value="InterPro"/>
</dbReference>
<dbReference type="InterPro" id="IPR002557">
    <property type="entry name" value="Chitin-bd_dom"/>
</dbReference>
<dbReference type="KEGG" id="cvn:111099998"/>
<evidence type="ECO:0000313" key="3">
    <source>
        <dbReference type="RefSeq" id="XP_022287267.1"/>
    </source>
</evidence>
<reference evidence="3" key="1">
    <citation type="submission" date="2025-08" db="UniProtKB">
        <authorList>
            <consortium name="RefSeq"/>
        </authorList>
    </citation>
    <scope>IDENTIFICATION</scope>
    <source>
        <tissue evidence="3">Whole sample</tissue>
    </source>
</reference>
<evidence type="ECO:0000313" key="2">
    <source>
        <dbReference type="Proteomes" id="UP000694844"/>
    </source>
</evidence>
<feature type="domain" description="Chitin-binding type-2" evidence="1">
    <location>
        <begin position="37"/>
        <end position="99"/>
    </location>
</feature>
<dbReference type="AlphaFoldDB" id="A0A8B8A728"/>
<dbReference type="Proteomes" id="UP000694844">
    <property type="component" value="Chromosome 6"/>
</dbReference>
<dbReference type="GO" id="GO:0005576">
    <property type="term" value="C:extracellular region"/>
    <property type="evidence" value="ECO:0007669"/>
    <property type="project" value="InterPro"/>
</dbReference>
<dbReference type="OrthoDB" id="6193349at2759"/>
<keyword evidence="2" id="KW-1185">Reference proteome</keyword>
<gene>
    <name evidence="3" type="primary">LOC111099998</name>
</gene>
<evidence type="ECO:0000259" key="1">
    <source>
        <dbReference type="PROSITE" id="PS50940"/>
    </source>
</evidence>
<dbReference type="RefSeq" id="XP_022287267.1">
    <property type="nucleotide sequence ID" value="XM_022431559.1"/>
</dbReference>